<evidence type="ECO:0000256" key="6">
    <source>
        <dbReference type="ARBA" id="ARBA00022989"/>
    </source>
</evidence>
<dbReference type="AlphaFoldDB" id="A0A383DYH1"/>
<dbReference type="GO" id="GO:0005886">
    <property type="term" value="C:plasma membrane"/>
    <property type="evidence" value="ECO:0007669"/>
    <property type="project" value="UniProtKB-SubCell"/>
</dbReference>
<keyword evidence="5" id="KW-0653">Protein transport</keyword>
<evidence type="ECO:0000256" key="8">
    <source>
        <dbReference type="ARBA" id="ARBA00023136"/>
    </source>
</evidence>
<evidence type="ECO:0000256" key="3">
    <source>
        <dbReference type="ARBA" id="ARBA00022475"/>
    </source>
</evidence>
<feature type="transmembrane region" description="Helical" evidence="9">
    <location>
        <begin position="107"/>
        <end position="130"/>
    </location>
</feature>
<evidence type="ECO:0000256" key="5">
    <source>
        <dbReference type="ARBA" id="ARBA00022927"/>
    </source>
</evidence>
<keyword evidence="2" id="KW-0813">Transport</keyword>
<dbReference type="PANTHER" id="PTHR30081:SF1">
    <property type="entry name" value="PROTEIN TRANSLOCASE SUBUNIT SECD"/>
    <property type="match status" value="1"/>
</dbReference>
<evidence type="ECO:0000256" key="4">
    <source>
        <dbReference type="ARBA" id="ARBA00022692"/>
    </source>
</evidence>
<keyword evidence="7" id="KW-0811">Translocation</keyword>
<comment type="subcellular location">
    <subcellularLocation>
        <location evidence="1">Cell membrane</location>
        <topology evidence="1">Multi-pass membrane protein</topology>
    </subcellularLocation>
</comment>
<evidence type="ECO:0000313" key="11">
    <source>
        <dbReference type="EMBL" id="SVE49379.1"/>
    </source>
</evidence>
<feature type="non-terminal residue" evidence="11">
    <location>
        <position position="1"/>
    </location>
</feature>
<sequence length="145" mass="14975">IYYRLAGLVADIALVINVVLLLGVLAAFQATLTLPGIAGIVLPLGMAVDANVLINERTREELRGGQTGLAAIEAGYSRALPAILDSNVTTFLAGLILFQFGSGPIKGFALTLCIGVCSTIFSAVFAARVFHEAIALGRSGQSASI</sequence>
<evidence type="ECO:0000256" key="1">
    <source>
        <dbReference type="ARBA" id="ARBA00004651"/>
    </source>
</evidence>
<dbReference type="Pfam" id="PF02355">
    <property type="entry name" value="SecD_SecF_C"/>
    <property type="match status" value="1"/>
</dbReference>
<protein>
    <recommendedName>
        <fullName evidence="10">Protein export membrane protein SecD/SecF C-terminal domain-containing protein</fullName>
    </recommendedName>
</protein>
<organism evidence="11">
    <name type="scientific">marine metagenome</name>
    <dbReference type="NCBI Taxonomy" id="408172"/>
    <lineage>
        <taxon>unclassified sequences</taxon>
        <taxon>metagenomes</taxon>
        <taxon>ecological metagenomes</taxon>
    </lineage>
</organism>
<evidence type="ECO:0000256" key="9">
    <source>
        <dbReference type="SAM" id="Phobius"/>
    </source>
</evidence>
<keyword evidence="8 9" id="KW-0472">Membrane</keyword>
<feature type="transmembrane region" description="Helical" evidence="9">
    <location>
        <begin position="7"/>
        <end position="28"/>
    </location>
</feature>
<evidence type="ECO:0000256" key="2">
    <source>
        <dbReference type="ARBA" id="ARBA00022448"/>
    </source>
</evidence>
<dbReference type="InterPro" id="IPR055344">
    <property type="entry name" value="SecD_SecF_C_bact"/>
</dbReference>
<dbReference type="InterPro" id="IPR022813">
    <property type="entry name" value="SecD/SecF_arch_bac"/>
</dbReference>
<feature type="domain" description="Protein export membrane protein SecD/SecF C-terminal" evidence="10">
    <location>
        <begin position="6"/>
        <end position="129"/>
    </location>
</feature>
<proteinExistence type="predicted"/>
<dbReference type="NCBIfam" id="TIGR00916">
    <property type="entry name" value="2A0604s01"/>
    <property type="match status" value="1"/>
</dbReference>
<feature type="transmembrane region" description="Helical" evidence="9">
    <location>
        <begin position="82"/>
        <end position="101"/>
    </location>
</feature>
<dbReference type="InterPro" id="IPR048634">
    <property type="entry name" value="SecD_SecF_C"/>
</dbReference>
<dbReference type="SUPFAM" id="SSF82866">
    <property type="entry name" value="Multidrug efflux transporter AcrB transmembrane domain"/>
    <property type="match status" value="1"/>
</dbReference>
<accession>A0A383DYH1</accession>
<keyword evidence="3" id="KW-1003">Cell membrane</keyword>
<gene>
    <name evidence="11" type="ORF">METZ01_LOCUS502233</name>
</gene>
<dbReference type="EMBL" id="UINC01221163">
    <property type="protein sequence ID" value="SVE49379.1"/>
    <property type="molecule type" value="Genomic_DNA"/>
</dbReference>
<keyword evidence="4 9" id="KW-0812">Transmembrane</keyword>
<keyword evidence="6 9" id="KW-1133">Transmembrane helix</keyword>
<name>A0A383DYH1_9ZZZZ</name>
<evidence type="ECO:0000256" key="7">
    <source>
        <dbReference type="ARBA" id="ARBA00023010"/>
    </source>
</evidence>
<dbReference type="Gene3D" id="1.20.1640.10">
    <property type="entry name" value="Multidrug efflux transporter AcrB transmembrane domain"/>
    <property type="match status" value="1"/>
</dbReference>
<dbReference type="PANTHER" id="PTHR30081">
    <property type="entry name" value="PROTEIN-EXPORT MEMBRANE PROTEIN SEC"/>
    <property type="match status" value="1"/>
</dbReference>
<feature type="transmembrane region" description="Helical" evidence="9">
    <location>
        <begin position="34"/>
        <end position="54"/>
    </location>
</feature>
<evidence type="ECO:0000259" key="10">
    <source>
        <dbReference type="Pfam" id="PF02355"/>
    </source>
</evidence>
<dbReference type="GO" id="GO:0015031">
    <property type="term" value="P:protein transport"/>
    <property type="evidence" value="ECO:0007669"/>
    <property type="project" value="UniProtKB-KW"/>
</dbReference>
<reference evidence="11" key="1">
    <citation type="submission" date="2018-05" db="EMBL/GenBank/DDBJ databases">
        <authorList>
            <person name="Lanie J.A."/>
            <person name="Ng W.-L."/>
            <person name="Kazmierczak K.M."/>
            <person name="Andrzejewski T.M."/>
            <person name="Davidsen T.M."/>
            <person name="Wayne K.J."/>
            <person name="Tettelin H."/>
            <person name="Glass J.I."/>
            <person name="Rusch D."/>
            <person name="Podicherti R."/>
            <person name="Tsui H.-C.T."/>
            <person name="Winkler M.E."/>
        </authorList>
    </citation>
    <scope>NUCLEOTIDE SEQUENCE</scope>
</reference>